<organism evidence="4 5">
    <name type="scientific">Botryobasidium botryosum (strain FD-172 SS1)</name>
    <dbReference type="NCBI Taxonomy" id="930990"/>
    <lineage>
        <taxon>Eukaryota</taxon>
        <taxon>Fungi</taxon>
        <taxon>Dikarya</taxon>
        <taxon>Basidiomycota</taxon>
        <taxon>Agaricomycotina</taxon>
        <taxon>Agaricomycetes</taxon>
        <taxon>Cantharellales</taxon>
        <taxon>Botryobasidiaceae</taxon>
        <taxon>Botryobasidium</taxon>
    </lineage>
</organism>
<dbReference type="STRING" id="930990.A0A067N2S4"/>
<dbReference type="EMBL" id="KL198022">
    <property type="protein sequence ID" value="KDQ18076.1"/>
    <property type="molecule type" value="Genomic_DNA"/>
</dbReference>
<name>A0A067N2S4_BOTB1</name>
<feature type="domain" description="HAM1-like C-terminal" evidence="2">
    <location>
        <begin position="639"/>
        <end position="786"/>
    </location>
</feature>
<dbReference type="Proteomes" id="UP000027195">
    <property type="component" value="Unassembled WGS sequence"/>
</dbReference>
<feature type="compositionally biased region" description="Basic and acidic residues" evidence="1">
    <location>
        <begin position="199"/>
        <end position="209"/>
    </location>
</feature>
<evidence type="ECO:0000259" key="2">
    <source>
        <dbReference type="Pfam" id="PF14613"/>
    </source>
</evidence>
<feature type="compositionally biased region" description="Low complexity" evidence="1">
    <location>
        <begin position="784"/>
        <end position="795"/>
    </location>
</feature>
<evidence type="ECO:0000259" key="3">
    <source>
        <dbReference type="Pfam" id="PF19343"/>
    </source>
</evidence>
<feature type="domain" description="HAM1-like N-terminal" evidence="3">
    <location>
        <begin position="15"/>
        <end position="626"/>
    </location>
</feature>
<dbReference type="HOGENOM" id="CLU_007183_0_0_1"/>
<dbReference type="Gene3D" id="3.15.10.10">
    <property type="entry name" value="Bactericidal permeability-increasing protein, domain 1"/>
    <property type="match status" value="1"/>
</dbReference>
<evidence type="ECO:0000256" key="1">
    <source>
        <dbReference type="SAM" id="MobiDB-lite"/>
    </source>
</evidence>
<gene>
    <name evidence="4" type="ORF">BOTBODRAFT_155126</name>
</gene>
<evidence type="ECO:0000313" key="5">
    <source>
        <dbReference type="Proteomes" id="UP000027195"/>
    </source>
</evidence>
<feature type="region of interest" description="Disordered" evidence="1">
    <location>
        <begin position="782"/>
        <end position="802"/>
    </location>
</feature>
<dbReference type="OrthoDB" id="19394at2759"/>
<dbReference type="InterPro" id="IPR027842">
    <property type="entry name" value="HAM1-like_C"/>
</dbReference>
<dbReference type="PANTHER" id="PTHR31138:SF1">
    <property type="entry name" value="PDZ DOMAIN-CONTAINING PROTEIN"/>
    <property type="match status" value="1"/>
</dbReference>
<accession>A0A067N2S4</accession>
<dbReference type="InterPro" id="IPR045967">
    <property type="entry name" value="HAM1-like_N"/>
</dbReference>
<reference evidence="5" key="1">
    <citation type="journal article" date="2014" name="Proc. Natl. Acad. Sci. U.S.A.">
        <title>Extensive sampling of basidiomycete genomes demonstrates inadequacy of the white-rot/brown-rot paradigm for wood decay fungi.</title>
        <authorList>
            <person name="Riley R."/>
            <person name="Salamov A.A."/>
            <person name="Brown D.W."/>
            <person name="Nagy L.G."/>
            <person name="Floudas D."/>
            <person name="Held B.W."/>
            <person name="Levasseur A."/>
            <person name="Lombard V."/>
            <person name="Morin E."/>
            <person name="Otillar R."/>
            <person name="Lindquist E.A."/>
            <person name="Sun H."/>
            <person name="LaButti K.M."/>
            <person name="Schmutz J."/>
            <person name="Jabbour D."/>
            <person name="Luo H."/>
            <person name="Baker S.E."/>
            <person name="Pisabarro A.G."/>
            <person name="Walton J.D."/>
            <person name="Blanchette R.A."/>
            <person name="Henrissat B."/>
            <person name="Martin F."/>
            <person name="Cullen D."/>
            <person name="Hibbett D.S."/>
            <person name="Grigoriev I.V."/>
        </authorList>
    </citation>
    <scope>NUCLEOTIDE SEQUENCE [LARGE SCALE GENOMIC DNA]</scope>
    <source>
        <strain evidence="5">FD-172 SS1</strain>
    </source>
</reference>
<sequence length="802" mass="90240">MSLPAANKEISAHPGANSVTDPVNRDLMQADIDRKLRLYGAIEAFRQGRLPDNKQIDESLRYILDNSPIDESGLSPDGHKLINDTRDIIETARLLVQQKNGDELIQNFIYRTNDVNVSQHAPEGTDVPVTAESAKRDGEQAARHLRTLAQIVLTNSEARKLLSDVSLIGRDLFARGAAHAATLARPDPEDLARVDDAAPSDEWKRHDGETLGPEHPAPAPIDVEGTQATVQRNVDTATDEAAGTANEVAQHVDNDNPEAVKRTLKDRILGVRDRVPEEHRQRVNEHYTKAKDSLKEEFPQERRDQFIYRLKKVIVECQKHNDYQNSIQWFIDTLSTYFGHSRTLAATGQSSAASFTNDPTLQRAITELRTLLERFANGRSLDGIINAVQQLAEDSRNDEQLRLWFEEMEAYVKRCLLEPGYVLAPACNSQGQKLIDTGRVFFEEKYKGHKDRFFDEVQAWFLAWSEDPLNKRFGQDWNRLTKDLLFDDQGGLTFKPHLWADIRKVIVPQLVDKIGYIPIPRIEYTDNQIDLVVENITLAGRNLFPNIISLEAHNFVQFSPYSTIKDEDNHDFKFTFAHMQADMRDVAFYFNKKTGLPKMKDSGIVDLLLGGAGLTVYVHLKSAGKDPRSVFYVENVSAKVDSLKFSVRDSSHDLLYKTVKPLIMGLVKKQISKAIQDSVRTGLEYIDEQLVQVRDRMNEAKVSDDTTRTQALADLFKRKSDEATTTASRKSSSRDSTFKLVAKRDSVILPEGHESGWINRQAERADAAQDGEGWHSKAFSIVPTTGNTGASNTAARVAQTAH</sequence>
<protein>
    <submittedName>
        <fullName evidence="4">Uncharacterized protein</fullName>
    </submittedName>
</protein>
<dbReference type="Pfam" id="PF14613">
    <property type="entry name" value="HAM1_C"/>
    <property type="match status" value="1"/>
</dbReference>
<dbReference type="GO" id="GO:0008289">
    <property type="term" value="F:lipid binding"/>
    <property type="evidence" value="ECO:0007669"/>
    <property type="project" value="InterPro"/>
</dbReference>
<feature type="region of interest" description="Disordered" evidence="1">
    <location>
        <begin position="199"/>
        <end position="221"/>
    </location>
</feature>
<dbReference type="AlphaFoldDB" id="A0A067N2S4"/>
<evidence type="ECO:0000313" key="4">
    <source>
        <dbReference type="EMBL" id="KDQ18076.1"/>
    </source>
</evidence>
<dbReference type="InParanoid" id="A0A067N2S4"/>
<proteinExistence type="predicted"/>
<dbReference type="Pfam" id="PF19343">
    <property type="entry name" value="HAM1_N"/>
    <property type="match status" value="1"/>
</dbReference>
<feature type="region of interest" description="Disordered" evidence="1">
    <location>
        <begin position="1"/>
        <end position="22"/>
    </location>
</feature>
<keyword evidence="5" id="KW-1185">Reference proteome</keyword>
<dbReference type="PANTHER" id="PTHR31138">
    <property type="entry name" value="CHROMOSOME 19, WHOLE GENOME SHOTGUN SEQUENCE"/>
    <property type="match status" value="1"/>
</dbReference>
<dbReference type="InterPro" id="IPR017943">
    <property type="entry name" value="Bactericidal_perm-incr_a/b_dom"/>
</dbReference>
<dbReference type="SUPFAM" id="SSF55394">
    <property type="entry name" value="Bactericidal permeability-increasing protein, BPI"/>
    <property type="match status" value="1"/>
</dbReference>